<dbReference type="InterPro" id="IPR002885">
    <property type="entry name" value="PPR_rpt"/>
</dbReference>
<name>D8RA05_SELML</name>
<evidence type="ECO:0000256" key="2">
    <source>
        <dbReference type="PROSITE-ProRule" id="PRU00708"/>
    </source>
</evidence>
<feature type="repeat" description="PPR" evidence="2">
    <location>
        <begin position="77"/>
        <end position="111"/>
    </location>
</feature>
<protein>
    <recommendedName>
        <fullName evidence="5">Pentacotripeptide-repeat region of PRORP domain-containing protein</fullName>
    </recommendedName>
</protein>
<accession>D8RA05</accession>
<dbReference type="HOGENOM" id="CLU_002706_15_6_1"/>
<dbReference type="FunFam" id="1.25.40.10:FF:000381">
    <property type="entry name" value="Pentatricopeptide repeat-containing protein"/>
    <property type="match status" value="1"/>
</dbReference>
<dbReference type="GO" id="GO:0048731">
    <property type="term" value="P:system development"/>
    <property type="evidence" value="ECO:0007669"/>
    <property type="project" value="UniProtKB-ARBA"/>
</dbReference>
<dbReference type="SUPFAM" id="SSF48452">
    <property type="entry name" value="TPR-like"/>
    <property type="match status" value="2"/>
</dbReference>
<dbReference type="NCBIfam" id="TIGR00756">
    <property type="entry name" value="PPR"/>
    <property type="match status" value="4"/>
</dbReference>
<feature type="repeat" description="PPR" evidence="2">
    <location>
        <begin position="179"/>
        <end position="213"/>
    </location>
</feature>
<sequence length="747" mass="82023">MARFGSTVFSRGCSSSAFASALKNCTEVSEGKHIHSQIVSAGLDRSTYVGNHVLEMYGRLGSVEEAQEAFEKVFEKNHISWTLFIAALAQNGHCKEALATFKKMDLEGVKPKRLAFLRVIGACCDARDATEGRKVHARVLEDAVLASDVFLSAALINMYGKCGCLDKAEMVFGSIASKDDFSWTSMIRAYVEHEEFDLALEIYMEFLVEGGKPDASTFKNILRACTRLEEKSLPQGRLVHSQILESGLGSNLALVNRLVYLYGSSGCFEEAMDLLDRMNPPEDVPWNAMVAALSQRGKNRQALELFNRTSLEGVKPSGVTFVSGIDACSDGGDEQQGRAIHARALEAGFGSDEVVTGCLINMYGKCGNLEQARRMLEASGWNNLVSCTSLIWAYCQHGLLENALDVFHRVEQGGIKANKVTLVSVVAAFWSSDFLDRGRAMHARLIELGHSSDVIVTNALIGMYGKCGSLPDAKMIFANARRKNAVSWNSIIGACSQQGDGKSALDLFARMDLSGSSPTTITLANVLEACVRINDLPRGKVIHLEIRGSMLEHDPNVRSSLLNMYTKCGSLVDAEKIFQRWQSSCVVTWTSMIAAYAKHARFEDSLKLGRRMEMEGVKFNEVTFLTVIFACSHAGFVEQGCHYFVSMTRERGMTPSLEQYSCVVDLLARAGWIEQALDFIERRMHLPPNAATWIALLNACKIHHDLQRAVMVAERIIELSPGNSSACSLLQDVCNEAGITQSDILAS</sequence>
<keyword evidence="1" id="KW-0677">Repeat</keyword>
<dbReference type="PROSITE" id="PS51375">
    <property type="entry name" value="PPR"/>
    <property type="match status" value="6"/>
</dbReference>
<feature type="repeat" description="PPR" evidence="2">
    <location>
        <begin position="282"/>
        <end position="316"/>
    </location>
</feature>
<dbReference type="PANTHER" id="PTHR47928:SF190">
    <property type="entry name" value="PENTACOTRIPEPTIDE-REPEAT REGION OF PRORP DOMAIN-CONTAINING PROTEIN"/>
    <property type="match status" value="1"/>
</dbReference>
<feature type="repeat" description="PPR" evidence="2">
    <location>
        <begin position="585"/>
        <end position="619"/>
    </location>
</feature>
<dbReference type="GO" id="GO:0009451">
    <property type="term" value="P:RNA modification"/>
    <property type="evidence" value="ECO:0007669"/>
    <property type="project" value="UniProtKB-ARBA"/>
</dbReference>
<dbReference type="FunFam" id="1.25.40.10:FF:000073">
    <property type="entry name" value="Pentatricopeptide repeat-containing protein chloroplastic"/>
    <property type="match status" value="1"/>
</dbReference>
<dbReference type="FunCoup" id="D8RA05">
    <property type="interactions" value="228"/>
</dbReference>
<dbReference type="InterPro" id="IPR050421">
    <property type="entry name" value="PPR"/>
</dbReference>
<dbReference type="PANTHER" id="PTHR47928">
    <property type="entry name" value="REPEAT-CONTAINING PROTEIN, PUTATIVE-RELATED"/>
    <property type="match status" value="1"/>
</dbReference>
<feature type="repeat" description="PPR" evidence="2">
    <location>
        <begin position="383"/>
        <end position="417"/>
    </location>
</feature>
<dbReference type="Gene3D" id="1.25.40.10">
    <property type="entry name" value="Tetratricopeptide repeat domain"/>
    <property type="match status" value="6"/>
</dbReference>
<gene>
    <name evidence="3" type="ORF">SELMODRAFT_88474</name>
</gene>
<evidence type="ECO:0008006" key="5">
    <source>
        <dbReference type="Google" id="ProtNLM"/>
    </source>
</evidence>
<dbReference type="EMBL" id="GL377574">
    <property type="protein sequence ID" value="EFJ30983.1"/>
    <property type="molecule type" value="Genomic_DNA"/>
</dbReference>
<reference evidence="3 4" key="1">
    <citation type="journal article" date="2011" name="Science">
        <title>The Selaginella genome identifies genetic changes associated with the evolution of vascular plants.</title>
        <authorList>
            <person name="Banks J.A."/>
            <person name="Nishiyama T."/>
            <person name="Hasebe M."/>
            <person name="Bowman J.L."/>
            <person name="Gribskov M."/>
            <person name="dePamphilis C."/>
            <person name="Albert V.A."/>
            <person name="Aono N."/>
            <person name="Aoyama T."/>
            <person name="Ambrose B.A."/>
            <person name="Ashton N.W."/>
            <person name="Axtell M.J."/>
            <person name="Barker E."/>
            <person name="Barker M.S."/>
            <person name="Bennetzen J.L."/>
            <person name="Bonawitz N.D."/>
            <person name="Chapple C."/>
            <person name="Cheng C."/>
            <person name="Correa L.G."/>
            <person name="Dacre M."/>
            <person name="DeBarry J."/>
            <person name="Dreyer I."/>
            <person name="Elias M."/>
            <person name="Engstrom E.M."/>
            <person name="Estelle M."/>
            <person name="Feng L."/>
            <person name="Finet C."/>
            <person name="Floyd S.K."/>
            <person name="Frommer W.B."/>
            <person name="Fujita T."/>
            <person name="Gramzow L."/>
            <person name="Gutensohn M."/>
            <person name="Harholt J."/>
            <person name="Hattori M."/>
            <person name="Heyl A."/>
            <person name="Hirai T."/>
            <person name="Hiwatashi Y."/>
            <person name="Ishikawa M."/>
            <person name="Iwata M."/>
            <person name="Karol K.G."/>
            <person name="Koehler B."/>
            <person name="Kolukisaoglu U."/>
            <person name="Kubo M."/>
            <person name="Kurata T."/>
            <person name="Lalonde S."/>
            <person name="Li K."/>
            <person name="Li Y."/>
            <person name="Litt A."/>
            <person name="Lyons E."/>
            <person name="Manning G."/>
            <person name="Maruyama T."/>
            <person name="Michael T.P."/>
            <person name="Mikami K."/>
            <person name="Miyazaki S."/>
            <person name="Morinaga S."/>
            <person name="Murata T."/>
            <person name="Mueller-Roeber B."/>
            <person name="Nelson D.R."/>
            <person name="Obara M."/>
            <person name="Oguri Y."/>
            <person name="Olmstead R.G."/>
            <person name="Onodera N."/>
            <person name="Petersen B.L."/>
            <person name="Pils B."/>
            <person name="Prigge M."/>
            <person name="Rensing S.A."/>
            <person name="Riano-Pachon D.M."/>
            <person name="Roberts A.W."/>
            <person name="Sato Y."/>
            <person name="Scheller H.V."/>
            <person name="Schulz B."/>
            <person name="Schulz C."/>
            <person name="Shakirov E.V."/>
            <person name="Shibagaki N."/>
            <person name="Shinohara N."/>
            <person name="Shippen D.E."/>
            <person name="Soerensen I."/>
            <person name="Sotooka R."/>
            <person name="Sugimoto N."/>
            <person name="Sugita M."/>
            <person name="Sumikawa N."/>
            <person name="Tanurdzic M."/>
            <person name="Theissen G."/>
            <person name="Ulvskov P."/>
            <person name="Wakazuki S."/>
            <person name="Weng J.K."/>
            <person name="Willats W.W."/>
            <person name="Wipf D."/>
            <person name="Wolf P.G."/>
            <person name="Yang L."/>
            <person name="Zimmer A.D."/>
            <person name="Zhu Q."/>
            <person name="Mitros T."/>
            <person name="Hellsten U."/>
            <person name="Loque D."/>
            <person name="Otillar R."/>
            <person name="Salamov A."/>
            <person name="Schmutz J."/>
            <person name="Shapiro H."/>
            <person name="Lindquist E."/>
            <person name="Lucas S."/>
            <person name="Rokhsar D."/>
            <person name="Grigoriev I.V."/>
        </authorList>
    </citation>
    <scope>NUCLEOTIDE SEQUENCE [LARGE SCALE GENOMIC DNA]</scope>
</reference>
<dbReference type="Proteomes" id="UP000001514">
    <property type="component" value="Unassembled WGS sequence"/>
</dbReference>
<dbReference type="Gramene" id="EFJ30983">
    <property type="protein sequence ID" value="EFJ30983"/>
    <property type="gene ID" value="SELMODRAFT_88474"/>
</dbReference>
<dbReference type="InterPro" id="IPR011990">
    <property type="entry name" value="TPR-like_helical_dom_sf"/>
</dbReference>
<dbReference type="AlphaFoldDB" id="D8RA05"/>
<evidence type="ECO:0000313" key="4">
    <source>
        <dbReference type="Proteomes" id="UP000001514"/>
    </source>
</evidence>
<dbReference type="InParanoid" id="D8RA05"/>
<feature type="repeat" description="PPR" evidence="2">
    <location>
        <begin position="484"/>
        <end position="518"/>
    </location>
</feature>
<keyword evidence="4" id="KW-1185">Reference proteome</keyword>
<dbReference type="eggNOG" id="KOG4197">
    <property type="taxonomic scope" value="Eukaryota"/>
</dbReference>
<organism evidence="4">
    <name type="scientific">Selaginella moellendorffii</name>
    <name type="common">Spikemoss</name>
    <dbReference type="NCBI Taxonomy" id="88036"/>
    <lineage>
        <taxon>Eukaryota</taxon>
        <taxon>Viridiplantae</taxon>
        <taxon>Streptophyta</taxon>
        <taxon>Embryophyta</taxon>
        <taxon>Tracheophyta</taxon>
        <taxon>Lycopodiopsida</taxon>
        <taxon>Selaginellales</taxon>
        <taxon>Selaginellaceae</taxon>
        <taxon>Selaginella</taxon>
    </lineage>
</organism>
<dbReference type="Pfam" id="PF13041">
    <property type="entry name" value="PPR_2"/>
    <property type="match status" value="2"/>
</dbReference>
<proteinExistence type="predicted"/>
<evidence type="ECO:0000313" key="3">
    <source>
        <dbReference type="EMBL" id="EFJ30983.1"/>
    </source>
</evidence>
<dbReference type="FunFam" id="1.25.40.10:FF:000158">
    <property type="entry name" value="pentatricopeptide repeat-containing protein At2g33680"/>
    <property type="match status" value="1"/>
</dbReference>
<dbReference type="Pfam" id="PF01535">
    <property type="entry name" value="PPR"/>
    <property type="match status" value="10"/>
</dbReference>
<evidence type="ECO:0000256" key="1">
    <source>
        <dbReference type="ARBA" id="ARBA00022737"/>
    </source>
</evidence>
<dbReference type="KEGG" id="smo:SELMODRAFT_88474"/>